<name>A0AAQ0LM62_9BACE</name>
<protein>
    <submittedName>
        <fullName evidence="2">Uncharacterized protein</fullName>
    </submittedName>
</protein>
<proteinExistence type="predicted"/>
<dbReference type="EMBL" id="QRWT01000013">
    <property type="protein sequence ID" value="RGT50917.1"/>
    <property type="molecule type" value="Genomic_DNA"/>
</dbReference>
<accession>A0AAQ0LM62</accession>
<dbReference type="RefSeq" id="WP_118448454.1">
    <property type="nucleotide sequence ID" value="NZ_QRWT01000013.1"/>
</dbReference>
<reference evidence="2 3" key="1">
    <citation type="submission" date="2018-08" db="EMBL/GenBank/DDBJ databases">
        <title>A genome reference for cultivated species of the human gut microbiota.</title>
        <authorList>
            <person name="Zou Y."/>
            <person name="Xue W."/>
            <person name="Luo G."/>
        </authorList>
    </citation>
    <scope>NUCLEOTIDE SEQUENCE [LARGE SCALE GENOMIC DNA]</scope>
    <source>
        <strain evidence="2 3">AF19-10AC</strain>
    </source>
</reference>
<keyword evidence="1" id="KW-0472">Membrane</keyword>
<comment type="caution">
    <text evidence="2">The sequence shown here is derived from an EMBL/GenBank/DDBJ whole genome shotgun (WGS) entry which is preliminary data.</text>
</comment>
<organism evidence="2 3">
    <name type="scientific">Bacteroides intestinalis</name>
    <dbReference type="NCBI Taxonomy" id="329854"/>
    <lineage>
        <taxon>Bacteria</taxon>
        <taxon>Pseudomonadati</taxon>
        <taxon>Bacteroidota</taxon>
        <taxon>Bacteroidia</taxon>
        <taxon>Bacteroidales</taxon>
        <taxon>Bacteroidaceae</taxon>
        <taxon>Bacteroides</taxon>
    </lineage>
</organism>
<dbReference type="Proteomes" id="UP000284772">
    <property type="component" value="Unassembled WGS sequence"/>
</dbReference>
<evidence type="ECO:0000313" key="2">
    <source>
        <dbReference type="EMBL" id="RGT50917.1"/>
    </source>
</evidence>
<keyword evidence="1" id="KW-1133">Transmembrane helix</keyword>
<keyword evidence="1" id="KW-0812">Transmembrane</keyword>
<evidence type="ECO:0000256" key="1">
    <source>
        <dbReference type="SAM" id="Phobius"/>
    </source>
</evidence>
<sequence>MSKNNKEPIRRLSEVVHDLKHEINDSDNFIKNEKIDSLFNEIDNIVIENKKANKGITYFLLFVLIYFVSSLFFMYNSSNQIDTLNTDIIEKRNTINRLQWSDSLFTKFMSLSYDSINEHRTLHFLSRNGKEITYPDLMKENDSLLIELTNIKNENRLNIQKLSMAKNNYGINFKETSKYITIFAPRLDSALLLLPYYKEKIHYDKDRDVWTIEHP</sequence>
<dbReference type="AlphaFoldDB" id="A0AAQ0LM62"/>
<gene>
    <name evidence="2" type="ORF">DWX27_13220</name>
</gene>
<evidence type="ECO:0000313" key="3">
    <source>
        <dbReference type="Proteomes" id="UP000284772"/>
    </source>
</evidence>
<feature type="transmembrane region" description="Helical" evidence="1">
    <location>
        <begin position="56"/>
        <end position="75"/>
    </location>
</feature>